<dbReference type="GO" id="GO:0015192">
    <property type="term" value="F:L-phenylalanine transmembrane transporter activity"/>
    <property type="evidence" value="ECO:0007669"/>
    <property type="project" value="TreeGrafter"/>
</dbReference>
<reference evidence="5" key="1">
    <citation type="submission" date="2019-09" db="EMBL/GenBank/DDBJ databases">
        <title>Characterisation of the sponge microbiome using genome-centric metagenomics.</title>
        <authorList>
            <person name="Engelberts J.P."/>
            <person name="Robbins S.J."/>
            <person name="De Goeij J.M."/>
            <person name="Aranda M."/>
            <person name="Bell S.C."/>
            <person name="Webster N.S."/>
        </authorList>
    </citation>
    <scope>NUCLEOTIDE SEQUENCE</scope>
    <source>
        <strain evidence="5">SB0661_bin_32</strain>
    </source>
</reference>
<evidence type="ECO:0000313" key="5">
    <source>
        <dbReference type="EMBL" id="MYC95387.1"/>
    </source>
</evidence>
<comment type="caution">
    <text evidence="5">The sequence shown here is derived from an EMBL/GenBank/DDBJ whole genome shotgun (WGS) entry which is preliminary data.</text>
</comment>
<dbReference type="PANTHER" id="PTHR45772:SF7">
    <property type="entry name" value="AMINO ACID ABC TRANSPORTER ATP-BINDING PROTEIN"/>
    <property type="match status" value="1"/>
</dbReference>
<dbReference type="GO" id="GO:0005524">
    <property type="term" value="F:ATP binding"/>
    <property type="evidence" value="ECO:0007669"/>
    <property type="project" value="UniProtKB-KW"/>
</dbReference>
<dbReference type="InterPro" id="IPR003439">
    <property type="entry name" value="ABC_transporter-like_ATP-bd"/>
</dbReference>
<dbReference type="GO" id="GO:1903806">
    <property type="term" value="P:L-isoleucine import across plasma membrane"/>
    <property type="evidence" value="ECO:0007669"/>
    <property type="project" value="TreeGrafter"/>
</dbReference>
<dbReference type="GO" id="GO:0005886">
    <property type="term" value="C:plasma membrane"/>
    <property type="evidence" value="ECO:0007669"/>
    <property type="project" value="TreeGrafter"/>
</dbReference>
<dbReference type="GO" id="GO:0015808">
    <property type="term" value="P:L-alanine transport"/>
    <property type="evidence" value="ECO:0007669"/>
    <property type="project" value="TreeGrafter"/>
</dbReference>
<dbReference type="InterPro" id="IPR027417">
    <property type="entry name" value="P-loop_NTPase"/>
</dbReference>
<dbReference type="InterPro" id="IPR051120">
    <property type="entry name" value="ABC_AA/LPS_Transport"/>
</dbReference>
<dbReference type="Pfam" id="PF00005">
    <property type="entry name" value="ABC_tran"/>
    <property type="match status" value="1"/>
</dbReference>
<name>A0A6B1D8A7_9CHLR</name>
<dbReference type="GO" id="GO:0005304">
    <property type="term" value="F:L-valine transmembrane transporter activity"/>
    <property type="evidence" value="ECO:0007669"/>
    <property type="project" value="TreeGrafter"/>
</dbReference>
<gene>
    <name evidence="5" type="ORF">F4X14_10480</name>
</gene>
<keyword evidence="1" id="KW-0813">Transport</keyword>
<dbReference type="FunFam" id="3.40.50.300:FF:000421">
    <property type="entry name" value="Branched-chain amino acid ABC transporter ATP-binding protein"/>
    <property type="match status" value="1"/>
</dbReference>
<feature type="domain" description="ABC transporter" evidence="4">
    <location>
        <begin position="2"/>
        <end position="250"/>
    </location>
</feature>
<dbReference type="GO" id="GO:0015188">
    <property type="term" value="F:L-isoleucine transmembrane transporter activity"/>
    <property type="evidence" value="ECO:0007669"/>
    <property type="project" value="TreeGrafter"/>
</dbReference>
<evidence type="ECO:0000256" key="2">
    <source>
        <dbReference type="ARBA" id="ARBA00022741"/>
    </source>
</evidence>
<dbReference type="InterPro" id="IPR003593">
    <property type="entry name" value="AAA+_ATPase"/>
</dbReference>
<dbReference type="SUPFAM" id="SSF52540">
    <property type="entry name" value="P-loop containing nucleoside triphosphate hydrolases"/>
    <property type="match status" value="1"/>
</dbReference>
<sequence length="263" mass="28789">MLSIQQVTKVFGGLTAVDSVDLEIAERSISSLIGPNGAGKTTLFNCLTGLHRPEAGEILFSGRSLIGLRPDEITDRGVARTYQNIRLFGRMTALENVLVGQHLRLQASHWSAVLRTSRQQAEERAAREFGRELLDFVGLGGREEVVSTNLPYGDQRLLEVARALGSRPLLLLLDEPAAGMNPSETDRMMDLVHRLRDEKGVTVFLIEHDMKVVMSISESVAVLDYGEKIAEGTPEEVRSNARVIEAYLGPEVAVQEAAGNAIQ</sequence>
<dbReference type="PANTHER" id="PTHR45772">
    <property type="entry name" value="CONSERVED COMPONENT OF ABC TRANSPORTER FOR NATURAL AMINO ACIDS-RELATED"/>
    <property type="match status" value="1"/>
</dbReference>
<evidence type="ECO:0000256" key="3">
    <source>
        <dbReference type="ARBA" id="ARBA00022840"/>
    </source>
</evidence>
<protein>
    <submittedName>
        <fullName evidence="5">ABC transporter ATP-binding protein</fullName>
    </submittedName>
</protein>
<dbReference type="Pfam" id="PF12399">
    <property type="entry name" value="BCA_ABC_TP_C"/>
    <property type="match status" value="1"/>
</dbReference>
<keyword evidence="3 5" id="KW-0067">ATP-binding</keyword>
<organism evidence="5">
    <name type="scientific">Caldilineaceae bacterium SB0661_bin_32</name>
    <dbReference type="NCBI Taxonomy" id="2605255"/>
    <lineage>
        <taxon>Bacteria</taxon>
        <taxon>Bacillati</taxon>
        <taxon>Chloroflexota</taxon>
        <taxon>Caldilineae</taxon>
        <taxon>Caldilineales</taxon>
        <taxon>Caldilineaceae</taxon>
    </lineage>
</organism>
<dbReference type="PROSITE" id="PS50893">
    <property type="entry name" value="ABC_TRANSPORTER_2"/>
    <property type="match status" value="1"/>
</dbReference>
<dbReference type="CDD" id="cd03219">
    <property type="entry name" value="ABC_Mj1267_LivG_branched"/>
    <property type="match status" value="1"/>
</dbReference>
<accession>A0A6B1D8A7</accession>
<dbReference type="AlphaFoldDB" id="A0A6B1D8A7"/>
<proteinExistence type="predicted"/>
<dbReference type="GO" id="GO:0042941">
    <property type="term" value="P:D-alanine transmembrane transport"/>
    <property type="evidence" value="ECO:0007669"/>
    <property type="project" value="TreeGrafter"/>
</dbReference>
<evidence type="ECO:0000256" key="1">
    <source>
        <dbReference type="ARBA" id="ARBA00022448"/>
    </source>
</evidence>
<dbReference type="GO" id="GO:0016887">
    <property type="term" value="F:ATP hydrolysis activity"/>
    <property type="evidence" value="ECO:0007669"/>
    <property type="project" value="InterPro"/>
</dbReference>
<evidence type="ECO:0000259" key="4">
    <source>
        <dbReference type="PROSITE" id="PS50893"/>
    </source>
</evidence>
<dbReference type="InterPro" id="IPR032823">
    <property type="entry name" value="BCA_ABC_TP_C"/>
</dbReference>
<dbReference type="EMBL" id="VXMH01000055">
    <property type="protein sequence ID" value="MYC95387.1"/>
    <property type="molecule type" value="Genomic_DNA"/>
</dbReference>
<dbReference type="Gene3D" id="3.40.50.300">
    <property type="entry name" value="P-loop containing nucleotide triphosphate hydrolases"/>
    <property type="match status" value="1"/>
</dbReference>
<dbReference type="GO" id="GO:1903805">
    <property type="term" value="P:L-valine import across plasma membrane"/>
    <property type="evidence" value="ECO:0007669"/>
    <property type="project" value="TreeGrafter"/>
</dbReference>
<keyword evidence="2" id="KW-0547">Nucleotide-binding</keyword>
<dbReference type="SMART" id="SM00382">
    <property type="entry name" value="AAA"/>
    <property type="match status" value="1"/>
</dbReference>